<feature type="region of interest" description="Disordered" evidence="1">
    <location>
        <begin position="103"/>
        <end position="122"/>
    </location>
</feature>
<protein>
    <submittedName>
        <fullName evidence="3">Pyrrolo-quinoline quinone</fullName>
    </submittedName>
</protein>
<accession>L9XBR3</accession>
<dbReference type="PROSITE" id="PS51257">
    <property type="entry name" value="PROKAR_LIPOPROTEIN"/>
    <property type="match status" value="1"/>
</dbReference>
<gene>
    <name evidence="3" type="ORF">C491_09594</name>
</gene>
<dbReference type="InterPro" id="IPR018391">
    <property type="entry name" value="PQQ_b-propeller_rpt"/>
</dbReference>
<name>L9XBR3_9EURY</name>
<reference evidence="3 4" key="1">
    <citation type="journal article" date="2014" name="PLoS Genet.">
        <title>Phylogenetically driven sequencing of extremely halophilic archaea reveals strategies for static and dynamic osmo-response.</title>
        <authorList>
            <person name="Becker E.A."/>
            <person name="Seitzer P.M."/>
            <person name="Tritt A."/>
            <person name="Larsen D."/>
            <person name="Krusor M."/>
            <person name="Yao A.I."/>
            <person name="Wu D."/>
            <person name="Madern D."/>
            <person name="Eisen J.A."/>
            <person name="Darling A.E."/>
            <person name="Facciotti M.T."/>
        </authorList>
    </citation>
    <scope>NUCLEOTIDE SEQUENCE [LARGE SCALE GENOMIC DNA]</scope>
    <source>
        <strain evidence="3 4">DSM 10524</strain>
    </source>
</reference>
<feature type="domain" description="Pyrrolo-quinoline quinone repeat" evidence="2">
    <location>
        <begin position="79"/>
        <end position="295"/>
    </location>
</feature>
<organism evidence="3 4">
    <name type="scientific">Natronococcus amylolyticus DSM 10524</name>
    <dbReference type="NCBI Taxonomy" id="1227497"/>
    <lineage>
        <taxon>Archaea</taxon>
        <taxon>Methanobacteriati</taxon>
        <taxon>Methanobacteriota</taxon>
        <taxon>Stenosarchaea group</taxon>
        <taxon>Halobacteria</taxon>
        <taxon>Halobacteriales</taxon>
        <taxon>Natrialbaceae</taxon>
        <taxon>Natronococcus</taxon>
    </lineage>
</organism>
<dbReference type="SMART" id="SM00564">
    <property type="entry name" value="PQQ"/>
    <property type="match status" value="7"/>
</dbReference>
<dbReference type="InterPro" id="IPR011047">
    <property type="entry name" value="Quinoprotein_ADH-like_sf"/>
</dbReference>
<evidence type="ECO:0000313" key="4">
    <source>
        <dbReference type="Proteomes" id="UP000011688"/>
    </source>
</evidence>
<evidence type="ECO:0000256" key="1">
    <source>
        <dbReference type="SAM" id="MobiDB-lite"/>
    </source>
</evidence>
<dbReference type="EMBL" id="AOIB01000021">
    <property type="protein sequence ID" value="ELY58038.1"/>
    <property type="molecule type" value="Genomic_DNA"/>
</dbReference>
<dbReference type="Gene3D" id="2.130.10.10">
    <property type="entry name" value="YVTN repeat-like/Quinoprotein amine dehydrogenase"/>
    <property type="match status" value="1"/>
</dbReference>
<dbReference type="PANTHER" id="PTHR34512">
    <property type="entry name" value="CELL SURFACE PROTEIN"/>
    <property type="match status" value="1"/>
</dbReference>
<dbReference type="RefSeq" id="WP_005555594.1">
    <property type="nucleotide sequence ID" value="NZ_AOIB01000021.1"/>
</dbReference>
<dbReference type="SUPFAM" id="SSF50998">
    <property type="entry name" value="Quinoprotein alcohol dehydrogenase-like"/>
    <property type="match status" value="2"/>
</dbReference>
<dbReference type="InterPro" id="IPR015943">
    <property type="entry name" value="WD40/YVTN_repeat-like_dom_sf"/>
</dbReference>
<evidence type="ECO:0000313" key="3">
    <source>
        <dbReference type="EMBL" id="ELY58038.1"/>
    </source>
</evidence>
<evidence type="ECO:0000259" key="2">
    <source>
        <dbReference type="Pfam" id="PF13360"/>
    </source>
</evidence>
<keyword evidence="4" id="KW-1185">Reference proteome</keyword>
<comment type="caution">
    <text evidence="3">The sequence shown here is derived from an EMBL/GenBank/DDBJ whole genome shotgun (WGS) entry which is preliminary data.</text>
</comment>
<dbReference type="OrthoDB" id="145878at2157"/>
<dbReference type="Gene3D" id="2.40.128.630">
    <property type="match status" value="1"/>
</dbReference>
<dbReference type="PATRIC" id="fig|1227497.3.peg.1978"/>
<dbReference type="PANTHER" id="PTHR34512:SF30">
    <property type="entry name" value="OUTER MEMBRANE PROTEIN ASSEMBLY FACTOR BAMB"/>
    <property type="match status" value="1"/>
</dbReference>
<dbReference type="Pfam" id="PF13360">
    <property type="entry name" value="PQQ_2"/>
    <property type="match status" value="1"/>
</dbReference>
<proteinExistence type="predicted"/>
<dbReference type="STRING" id="1227497.C491_09594"/>
<dbReference type="Proteomes" id="UP000011688">
    <property type="component" value="Unassembled WGS sequence"/>
</dbReference>
<dbReference type="AlphaFoldDB" id="L9XBR3"/>
<feature type="region of interest" description="Disordered" evidence="1">
    <location>
        <begin position="19"/>
        <end position="74"/>
    </location>
</feature>
<dbReference type="InterPro" id="IPR002372">
    <property type="entry name" value="PQQ_rpt_dom"/>
</dbReference>
<dbReference type="eggNOG" id="arCOG02492">
    <property type="taxonomic scope" value="Archaea"/>
</dbReference>
<sequence>MNKRTRREWLATVGAIGVAGCSSASNGSESDDDESTIDTTSPDGWPVAGHDVTNARHSPADGPKSGVEPRWTSDGVSLEFDDPALAVADGTVYVGTEDGRVRELDSETGDGSTLADLDDSEHRSDDVPVRAVTAAGDRLYLVSDGVYALDAATGEELWTFEETALESGSGIEAPAVVADGTVYAGGYGLYAIDAENGEERWHFETETLPETADGFDGSVGWLVSSTPAVARGTVVCNTALSILYAVDVETGEEVWSLEGADRLRGPPAVDDDVIYQAEDGGVAAIDLETGETRWQAEASELSVQGSLSVADDTVDLAGGPLVGFDAETGDERWRVDLDSEYERTVTVGRTSPIATDETVYVAEDDRSAVFAVSIADEAARWSTEPTDRIGTHGGLALADDLVYALRADGTLVALEGE</sequence>